<comment type="similarity">
    <text evidence="7">Belongs to the PpiD chaperone family.</text>
</comment>
<comment type="caution">
    <text evidence="9">The sequence shown here is derived from an EMBL/GenBank/DDBJ whole genome shotgun (WGS) entry which is preliminary data.</text>
</comment>
<comment type="subcellular location">
    <subcellularLocation>
        <location evidence="1">Cell membrane</location>
        <topology evidence="1">Single-pass type II membrane protein</topology>
    </subcellularLocation>
</comment>
<dbReference type="SUPFAM" id="SSF54534">
    <property type="entry name" value="FKBP-like"/>
    <property type="match status" value="1"/>
</dbReference>
<dbReference type="SUPFAM" id="SSF109998">
    <property type="entry name" value="Triger factor/SurA peptide-binding domain-like"/>
    <property type="match status" value="1"/>
</dbReference>
<dbReference type="PANTHER" id="PTHR47529:SF1">
    <property type="entry name" value="PERIPLASMIC CHAPERONE PPID"/>
    <property type="match status" value="1"/>
</dbReference>
<keyword evidence="3" id="KW-0812">Transmembrane</keyword>
<dbReference type="Gene3D" id="1.10.4030.10">
    <property type="entry name" value="Porin chaperone SurA, peptide-binding domain"/>
    <property type="match status" value="1"/>
</dbReference>
<reference evidence="9 10" key="1">
    <citation type="submission" date="2018-08" db="EMBL/GenBank/DDBJ databases">
        <title>Erythrobacter zhengii sp.nov., a bacterium isolated from deep-sea sediment.</title>
        <authorList>
            <person name="Fang C."/>
            <person name="Wu Y.-H."/>
            <person name="Sun C."/>
            <person name="Wang H."/>
            <person name="Cheng H."/>
            <person name="Meng F.-X."/>
            <person name="Wang C.-S."/>
            <person name="Xu X.-W."/>
        </authorList>
    </citation>
    <scope>NUCLEOTIDE SEQUENCE [LARGE SCALE GENOMIC DNA]</scope>
    <source>
        <strain evidence="9 10">V18</strain>
    </source>
</reference>
<proteinExistence type="inferred from homology"/>
<dbReference type="AlphaFoldDB" id="A0A418NW20"/>
<dbReference type="PANTHER" id="PTHR47529">
    <property type="entry name" value="PEPTIDYL-PROLYL CIS-TRANS ISOMERASE D"/>
    <property type="match status" value="1"/>
</dbReference>
<accession>A0A418NW20</accession>
<feature type="domain" description="PpiC" evidence="8">
    <location>
        <begin position="253"/>
        <end position="374"/>
    </location>
</feature>
<name>A0A418NW20_9SPHN</name>
<keyword evidence="5" id="KW-0472">Membrane</keyword>
<organism evidence="9 10">
    <name type="scientific">Aurantiacibacter zhengii</name>
    <dbReference type="NCBI Taxonomy" id="2307003"/>
    <lineage>
        <taxon>Bacteria</taxon>
        <taxon>Pseudomonadati</taxon>
        <taxon>Pseudomonadota</taxon>
        <taxon>Alphaproteobacteria</taxon>
        <taxon>Sphingomonadales</taxon>
        <taxon>Erythrobacteraceae</taxon>
        <taxon>Aurantiacibacter</taxon>
    </lineage>
</organism>
<evidence type="ECO:0000313" key="10">
    <source>
        <dbReference type="Proteomes" id="UP000286576"/>
    </source>
</evidence>
<evidence type="ECO:0000259" key="8">
    <source>
        <dbReference type="Pfam" id="PF13145"/>
    </source>
</evidence>
<gene>
    <name evidence="9" type="ORF">D2V07_00450</name>
</gene>
<evidence type="ECO:0000256" key="1">
    <source>
        <dbReference type="ARBA" id="ARBA00004401"/>
    </source>
</evidence>
<dbReference type="InterPro" id="IPR052029">
    <property type="entry name" value="PpiD_chaperone"/>
</dbReference>
<dbReference type="GO" id="GO:0003755">
    <property type="term" value="F:peptidyl-prolyl cis-trans isomerase activity"/>
    <property type="evidence" value="ECO:0007669"/>
    <property type="project" value="InterPro"/>
</dbReference>
<dbReference type="Pfam" id="PF13624">
    <property type="entry name" value="SurA_N_3"/>
    <property type="match status" value="1"/>
</dbReference>
<dbReference type="InterPro" id="IPR000297">
    <property type="entry name" value="PPIase_PpiC"/>
</dbReference>
<evidence type="ECO:0000256" key="7">
    <source>
        <dbReference type="ARBA" id="ARBA00038408"/>
    </source>
</evidence>
<dbReference type="GO" id="GO:0005886">
    <property type="term" value="C:plasma membrane"/>
    <property type="evidence" value="ECO:0007669"/>
    <property type="project" value="UniProtKB-SubCell"/>
</dbReference>
<evidence type="ECO:0000256" key="2">
    <source>
        <dbReference type="ARBA" id="ARBA00022475"/>
    </source>
</evidence>
<keyword evidence="6" id="KW-0143">Chaperone</keyword>
<keyword evidence="4" id="KW-1133">Transmembrane helix</keyword>
<evidence type="ECO:0000313" key="9">
    <source>
        <dbReference type="EMBL" id="RIV88785.1"/>
    </source>
</evidence>
<dbReference type="Proteomes" id="UP000286576">
    <property type="component" value="Unassembled WGS sequence"/>
</dbReference>
<keyword evidence="2" id="KW-1003">Cell membrane</keyword>
<protein>
    <submittedName>
        <fullName evidence="9">Peptidylprolyl isomerase</fullName>
    </submittedName>
</protein>
<dbReference type="EMBL" id="QXFL01000001">
    <property type="protein sequence ID" value="RIV88785.1"/>
    <property type="molecule type" value="Genomic_DNA"/>
</dbReference>
<keyword evidence="9" id="KW-0413">Isomerase</keyword>
<dbReference type="InterPro" id="IPR027304">
    <property type="entry name" value="Trigger_fact/SurA_dom_sf"/>
</dbReference>
<evidence type="ECO:0000256" key="4">
    <source>
        <dbReference type="ARBA" id="ARBA00022989"/>
    </source>
</evidence>
<evidence type="ECO:0000256" key="3">
    <source>
        <dbReference type="ARBA" id="ARBA00022692"/>
    </source>
</evidence>
<sequence>MITFFRKFFQSKIGIGVTLAFLGLIALAFASSDVANTGMFGSVTGGDRVAVVGDRRIATSDLQTAANNALQQERAENPTLTMEAFVEQGGLDQVLDQLISRYSVAEFGRSLGLRASDRLVDSEITSIPAFQGLDGNFSAETFRAVLRQRNLNENVVREDFATGLYARQLVMPLGYGAQLPESFNRRYAQLINDTRRGSAAAIPAGAFAPQGAPSQQQLQEYYEANRASYIRPERRVLRYVTFDIDAVGNLPPITQQQIARRYERDSSVYAASEQRSFTQLVVPTQAAAQAVIDEVEGGVSLEASARSKGLSTIALTDLERDALTSEASAAVAQAGFSGAEGAVVGPARGELGWYVLRVDDVTQISGRTLAQASDSIREELLAEQRTLALNELTERLEDELADGRSLSEAADELGLEIQTTRPLTADGAIYGTPERAAQELQQVVGFAFEMAEGDPELAEIVPGQQFMLFEVSDVTPSAAAPLAEIREQVTLAWRRDRGMAAAAAAAARIVERVREGSSLAEAVAAEDVDLPAPEPLELNRRQLAESGQLSRASLLFFSMAEDSVKRVRLDQANVWYVMKLDEISSAELAENDPVLTGTQRQLGQAASEEYLAQFLAAAERSFDVETNAAAVDAVRASLTGAGQ</sequence>
<dbReference type="OrthoDB" id="9768393at2"/>
<dbReference type="RefSeq" id="WP_119584062.1">
    <property type="nucleotide sequence ID" value="NZ_CAWODQ010000001.1"/>
</dbReference>
<keyword evidence="10" id="KW-1185">Reference proteome</keyword>
<evidence type="ECO:0000256" key="5">
    <source>
        <dbReference type="ARBA" id="ARBA00023136"/>
    </source>
</evidence>
<dbReference type="Pfam" id="PF13145">
    <property type="entry name" value="Rotamase_2"/>
    <property type="match status" value="1"/>
</dbReference>
<evidence type="ECO:0000256" key="6">
    <source>
        <dbReference type="ARBA" id="ARBA00023186"/>
    </source>
</evidence>